<evidence type="ECO:0000313" key="3">
    <source>
        <dbReference type="Proteomes" id="UP000063308"/>
    </source>
</evidence>
<dbReference type="InterPro" id="IPR014507">
    <property type="entry name" value="Baseplate_assembly_J_pred"/>
</dbReference>
<dbReference type="PANTHER" id="PTHR35862:SF1">
    <property type="entry name" value="FELS-2 PROPHAGE PROTEIN"/>
    <property type="match status" value="1"/>
</dbReference>
<proteinExistence type="predicted"/>
<protein>
    <recommendedName>
        <fullName evidence="1">Baseplate J-like central domain-containing protein</fullName>
    </recommendedName>
</protein>
<evidence type="ECO:0000313" key="2">
    <source>
        <dbReference type="EMBL" id="BAR61977.1"/>
    </source>
</evidence>
<organism evidence="2 3">
    <name type="scientific">Bradyrhizobium diazoefficiens</name>
    <dbReference type="NCBI Taxonomy" id="1355477"/>
    <lineage>
        <taxon>Bacteria</taxon>
        <taxon>Pseudomonadati</taxon>
        <taxon>Pseudomonadota</taxon>
        <taxon>Alphaproteobacteria</taxon>
        <taxon>Hyphomicrobiales</taxon>
        <taxon>Nitrobacteraceae</taxon>
        <taxon>Bradyrhizobium</taxon>
    </lineage>
</organism>
<sequence length="289" mass="31389">MPSFESPALYIDFARLPPPQVIEEIDYEVLLKRYQAKVLELRPELAAAIALEQSPTNVILEAESYGEMIVRERINAAARACMLPFATGSDLEVIGARFNVQRMEGELDPRLRRRIQLSMESFSTAGSPGSYIFHALSVSTQVKDVSAVAERGTGRVTVTIMADGTNPVPSSTLVDAVYDRLMSDGIKPLTDDIRVLPVTKIPVDLSANLTLYPGPDASLVIADVNKSLTSLRNRVSQIGMDLKRSAVIAALTQEGVQNVDIDFLDVNVGTGGVVWINSASVNVSSIREE</sequence>
<evidence type="ECO:0000259" key="1">
    <source>
        <dbReference type="Pfam" id="PF26078"/>
    </source>
</evidence>
<dbReference type="AlphaFoldDB" id="A0A0E4BVF6"/>
<name>A0A0E4BVF6_9BRAD</name>
<dbReference type="InterPro" id="IPR058531">
    <property type="entry name" value="Baseplate_J_M"/>
</dbReference>
<dbReference type="PIRSF" id="PIRSF020481">
    <property type="entry name" value="BAP"/>
    <property type="match status" value="1"/>
</dbReference>
<dbReference type="InterPro" id="IPR052726">
    <property type="entry name" value="Phage_Baseplate_Hub"/>
</dbReference>
<feature type="domain" description="Baseplate J-like central" evidence="1">
    <location>
        <begin position="123"/>
        <end position="196"/>
    </location>
</feature>
<dbReference type="Pfam" id="PF26078">
    <property type="entry name" value="Baseplate_J_M"/>
    <property type="match status" value="1"/>
</dbReference>
<reference evidence="2 3" key="1">
    <citation type="submission" date="2014-11" db="EMBL/GenBank/DDBJ databases">
        <title>Symbiosis island explosion on the genome of extra-slow-growing strains of soybean bradyrhizobia with massive insertion sequences.</title>
        <authorList>
            <person name="Iida T."/>
            <person name="Minamisawa K."/>
        </authorList>
    </citation>
    <scope>NUCLEOTIDE SEQUENCE [LARGE SCALE GENOMIC DNA]</scope>
    <source>
        <strain evidence="2 3">NK6</strain>
    </source>
</reference>
<gene>
    <name evidence="2" type="ORF">NK6_8833</name>
</gene>
<dbReference type="EMBL" id="AP014685">
    <property type="protein sequence ID" value="BAR61977.1"/>
    <property type="molecule type" value="Genomic_DNA"/>
</dbReference>
<dbReference type="PANTHER" id="PTHR35862">
    <property type="entry name" value="FELS-2 PROPHAGE PROTEIN"/>
    <property type="match status" value="1"/>
</dbReference>
<dbReference type="Proteomes" id="UP000063308">
    <property type="component" value="Chromosome"/>
</dbReference>
<accession>A0A0E4BVF6</accession>